<dbReference type="InterPro" id="IPR025392">
    <property type="entry name" value="DUF4124"/>
</dbReference>
<dbReference type="KEGG" id="moz:MoryE10_01830"/>
<sequence length="332" mass="36688">MKRLLIAVLCSLAFAAYGEAPKTEGKSFFRWTDKEGKVHYGDRLPPEQSQIGGTKYDPSGLNKQVIEGAKTPEQLEAEAKLKRFRAEQERLLAEQSDHDQALLRSFRSEEEVRMALQGNLNTLNTQLKLIQANLQRQQEKLAPLQQQADGLQKSGKPLPKEMAKNLEAVQRQVASYQEQIGKNEAEKVVLTERSERDVARLRVLKTLSSNGRSVTEAAKGSAIDLVAGAVRCSDKESCDKGWNAAREYAKKLTAEPLTIDTDRLLRTAEPTSDNDLAVIVARIPGQNGDTLFLDLRCGRTSVGQALCAGDRSREIRQGFRKALAETAGLTAQ</sequence>
<feature type="coiled-coil region" evidence="1">
    <location>
        <begin position="120"/>
        <end position="186"/>
    </location>
</feature>
<protein>
    <recommendedName>
        <fullName evidence="3">DUF4124 domain-containing protein</fullName>
    </recommendedName>
</protein>
<dbReference type="EMBL" id="AP019782">
    <property type="protein sequence ID" value="BBL69577.1"/>
    <property type="molecule type" value="Genomic_DNA"/>
</dbReference>
<keyword evidence="5" id="KW-1185">Reference proteome</keyword>
<keyword evidence="1" id="KW-0175">Coiled coil</keyword>
<organism evidence="4 5">
    <name type="scientific">Methylogaea oryzae</name>
    <dbReference type="NCBI Taxonomy" id="1295382"/>
    <lineage>
        <taxon>Bacteria</taxon>
        <taxon>Pseudomonadati</taxon>
        <taxon>Pseudomonadota</taxon>
        <taxon>Gammaproteobacteria</taxon>
        <taxon>Methylococcales</taxon>
        <taxon>Methylococcaceae</taxon>
        <taxon>Methylogaea</taxon>
    </lineage>
</organism>
<name>A0A8D4VL78_9GAMM</name>
<dbReference type="RefSeq" id="WP_221047939.1">
    <property type="nucleotide sequence ID" value="NZ_AP019782.1"/>
</dbReference>
<evidence type="ECO:0000313" key="4">
    <source>
        <dbReference type="EMBL" id="BBL69577.1"/>
    </source>
</evidence>
<reference evidence="4" key="1">
    <citation type="submission" date="2019-06" db="EMBL/GenBank/DDBJ databases">
        <title>Complete genome sequence of Methylogaea oryzae strain JCM16910.</title>
        <authorList>
            <person name="Asakawa S."/>
        </authorList>
    </citation>
    <scope>NUCLEOTIDE SEQUENCE</scope>
    <source>
        <strain evidence="4">E10</strain>
    </source>
</reference>
<dbReference type="Pfam" id="PF13511">
    <property type="entry name" value="DUF4124"/>
    <property type="match status" value="1"/>
</dbReference>
<gene>
    <name evidence="4" type="ORF">MoryE10_01830</name>
</gene>
<keyword evidence="2" id="KW-0732">Signal</keyword>
<evidence type="ECO:0000259" key="3">
    <source>
        <dbReference type="Pfam" id="PF13511"/>
    </source>
</evidence>
<feature type="domain" description="DUF4124" evidence="3">
    <location>
        <begin position="27"/>
        <end position="71"/>
    </location>
</feature>
<accession>A0A8D4VL78</accession>
<evidence type="ECO:0000256" key="1">
    <source>
        <dbReference type="SAM" id="Coils"/>
    </source>
</evidence>
<dbReference type="Proteomes" id="UP000824988">
    <property type="component" value="Chromosome"/>
</dbReference>
<feature type="signal peptide" evidence="2">
    <location>
        <begin position="1"/>
        <end position="15"/>
    </location>
</feature>
<proteinExistence type="predicted"/>
<evidence type="ECO:0000313" key="5">
    <source>
        <dbReference type="Proteomes" id="UP000824988"/>
    </source>
</evidence>
<evidence type="ECO:0000256" key="2">
    <source>
        <dbReference type="SAM" id="SignalP"/>
    </source>
</evidence>
<feature type="chain" id="PRO_5034702056" description="DUF4124 domain-containing protein" evidence="2">
    <location>
        <begin position="16"/>
        <end position="332"/>
    </location>
</feature>
<dbReference type="AlphaFoldDB" id="A0A8D4VL78"/>